<reference evidence="1 2" key="1">
    <citation type="submission" date="2024-02" db="EMBL/GenBank/DDBJ databases">
        <title>High-quality chromosome-scale genome assembly of Pensacola bahiagrass (Paspalum notatum Flugge var. saurae).</title>
        <authorList>
            <person name="Vega J.M."/>
            <person name="Podio M."/>
            <person name="Orjuela J."/>
            <person name="Siena L.A."/>
            <person name="Pessino S.C."/>
            <person name="Combes M.C."/>
            <person name="Mariac C."/>
            <person name="Albertini E."/>
            <person name="Pupilli F."/>
            <person name="Ortiz J.P.A."/>
            <person name="Leblanc O."/>
        </authorList>
    </citation>
    <scope>NUCLEOTIDE SEQUENCE [LARGE SCALE GENOMIC DNA]</scope>
    <source>
        <strain evidence="1">R1</strain>
        <tissue evidence="1">Leaf</tissue>
    </source>
</reference>
<dbReference type="Proteomes" id="UP001341281">
    <property type="component" value="Chromosome 04"/>
</dbReference>
<accession>A0AAQ3TD76</accession>
<evidence type="ECO:0000313" key="2">
    <source>
        <dbReference type="Proteomes" id="UP001341281"/>
    </source>
</evidence>
<sequence length="105" mass="10976">MAQACALANEAEEVYMAPLLLEEPRAQVLLGGRGRAEGGDGALVHGHRRQQPHDGSRAAFTELDSAVMGTVWFGDNSVVTIPAGAPSSSTAEGIVRSPECITFRG</sequence>
<keyword evidence="2" id="KW-1185">Reference proteome</keyword>
<evidence type="ECO:0000313" key="1">
    <source>
        <dbReference type="EMBL" id="WVZ70816.1"/>
    </source>
</evidence>
<name>A0AAQ3TD76_PASNO</name>
<gene>
    <name evidence="1" type="ORF">U9M48_019453</name>
</gene>
<protein>
    <submittedName>
        <fullName evidence="1">Uncharacterized protein</fullName>
    </submittedName>
</protein>
<organism evidence="1 2">
    <name type="scientific">Paspalum notatum var. saurae</name>
    <dbReference type="NCBI Taxonomy" id="547442"/>
    <lineage>
        <taxon>Eukaryota</taxon>
        <taxon>Viridiplantae</taxon>
        <taxon>Streptophyta</taxon>
        <taxon>Embryophyta</taxon>
        <taxon>Tracheophyta</taxon>
        <taxon>Spermatophyta</taxon>
        <taxon>Magnoliopsida</taxon>
        <taxon>Liliopsida</taxon>
        <taxon>Poales</taxon>
        <taxon>Poaceae</taxon>
        <taxon>PACMAD clade</taxon>
        <taxon>Panicoideae</taxon>
        <taxon>Andropogonodae</taxon>
        <taxon>Paspaleae</taxon>
        <taxon>Paspalinae</taxon>
        <taxon>Paspalum</taxon>
    </lineage>
</organism>
<dbReference type="AlphaFoldDB" id="A0AAQ3TD76"/>
<dbReference type="EMBL" id="CP144748">
    <property type="protein sequence ID" value="WVZ70816.1"/>
    <property type="molecule type" value="Genomic_DNA"/>
</dbReference>
<proteinExistence type="predicted"/>